<dbReference type="STRING" id="265719.SAMN04488509_10942"/>
<name>A0A1G6YAG2_9GAMM</name>
<dbReference type="Gene3D" id="3.30.70.1430">
    <property type="entry name" value="Multidrug efflux transporter AcrB pore domain"/>
    <property type="match status" value="2"/>
</dbReference>
<accession>A0A1G6YAG2</accession>
<evidence type="ECO:0000256" key="1">
    <source>
        <dbReference type="SAM" id="Phobius"/>
    </source>
</evidence>
<dbReference type="Gene3D" id="3.30.70.1320">
    <property type="entry name" value="Multidrug efflux transporter AcrB pore domain like"/>
    <property type="match status" value="1"/>
</dbReference>
<protein>
    <submittedName>
        <fullName evidence="2">Multidrug efflux pump subunit AcrB</fullName>
    </submittedName>
</protein>
<dbReference type="AlphaFoldDB" id="A0A1G6YAG2"/>
<keyword evidence="1" id="KW-0812">Transmembrane</keyword>
<feature type="transmembrane region" description="Helical" evidence="1">
    <location>
        <begin position="25"/>
        <end position="43"/>
    </location>
</feature>
<dbReference type="PRINTS" id="PR00702">
    <property type="entry name" value="ACRIFLAVINRP"/>
</dbReference>
<keyword evidence="3" id="KW-1185">Reference proteome</keyword>
<dbReference type="EMBL" id="FNAG01000009">
    <property type="protein sequence ID" value="SDD86963.1"/>
    <property type="molecule type" value="Genomic_DNA"/>
</dbReference>
<feature type="transmembrane region" description="Helical" evidence="1">
    <location>
        <begin position="972"/>
        <end position="993"/>
    </location>
</feature>
<feature type="transmembrane region" description="Helical" evidence="1">
    <location>
        <begin position="487"/>
        <end position="509"/>
    </location>
</feature>
<feature type="transmembrane region" description="Helical" evidence="1">
    <location>
        <begin position="560"/>
        <end position="583"/>
    </location>
</feature>
<dbReference type="RefSeq" id="WP_245680045.1">
    <property type="nucleotide sequence ID" value="NZ_FNAG01000009.1"/>
</dbReference>
<dbReference type="SUPFAM" id="SSF82714">
    <property type="entry name" value="Multidrug efflux transporter AcrB TolC docking domain, DN and DC subdomains"/>
    <property type="match status" value="2"/>
</dbReference>
<organism evidence="2 3">
    <name type="scientific">Aquimonas voraii</name>
    <dbReference type="NCBI Taxonomy" id="265719"/>
    <lineage>
        <taxon>Bacteria</taxon>
        <taxon>Pseudomonadati</taxon>
        <taxon>Pseudomonadota</taxon>
        <taxon>Gammaproteobacteria</taxon>
        <taxon>Lysobacterales</taxon>
        <taxon>Lysobacteraceae</taxon>
        <taxon>Aquimonas</taxon>
    </lineage>
</organism>
<feature type="transmembrane region" description="Helical" evidence="1">
    <location>
        <begin position="1041"/>
        <end position="1067"/>
    </location>
</feature>
<dbReference type="Pfam" id="PF00873">
    <property type="entry name" value="ACR_tran"/>
    <property type="match status" value="1"/>
</dbReference>
<dbReference type="SUPFAM" id="SSF82693">
    <property type="entry name" value="Multidrug efflux transporter AcrB pore domain, PN1, PN2, PC1 and PC2 subdomains"/>
    <property type="match status" value="3"/>
</dbReference>
<dbReference type="SUPFAM" id="SSF82866">
    <property type="entry name" value="Multidrug efflux transporter AcrB transmembrane domain"/>
    <property type="match status" value="2"/>
</dbReference>
<dbReference type="PANTHER" id="PTHR32063:SF16">
    <property type="entry name" value="CATION EFFLUX SYSTEM (ACRB_ACRD_ACRF FAMILY)"/>
    <property type="match status" value="1"/>
</dbReference>
<dbReference type="Gene3D" id="3.30.2090.10">
    <property type="entry name" value="Multidrug efflux transporter AcrB TolC docking domain, DN and DC subdomains"/>
    <property type="match status" value="2"/>
</dbReference>
<dbReference type="InterPro" id="IPR027463">
    <property type="entry name" value="AcrB_DN_DC_subdom"/>
</dbReference>
<dbReference type="PANTHER" id="PTHR32063">
    <property type="match status" value="1"/>
</dbReference>
<dbReference type="Gene3D" id="3.30.70.1440">
    <property type="entry name" value="Multidrug efflux transporter AcrB pore domain"/>
    <property type="match status" value="1"/>
</dbReference>
<dbReference type="Proteomes" id="UP000199603">
    <property type="component" value="Unassembled WGS sequence"/>
</dbReference>
<dbReference type="GO" id="GO:0005886">
    <property type="term" value="C:plasma membrane"/>
    <property type="evidence" value="ECO:0007669"/>
    <property type="project" value="TreeGrafter"/>
</dbReference>
<feature type="transmembrane region" description="Helical" evidence="1">
    <location>
        <begin position="921"/>
        <end position="939"/>
    </location>
</feature>
<reference evidence="2 3" key="1">
    <citation type="submission" date="2016-10" db="EMBL/GenBank/DDBJ databases">
        <authorList>
            <person name="de Groot N.N."/>
        </authorList>
    </citation>
    <scope>NUCLEOTIDE SEQUENCE [LARGE SCALE GENOMIC DNA]</scope>
    <source>
        <strain evidence="2 3">DSM 16957</strain>
    </source>
</reference>
<keyword evidence="1" id="KW-0472">Membrane</keyword>
<feature type="transmembrane region" description="Helical" evidence="1">
    <location>
        <begin position="946"/>
        <end position="966"/>
    </location>
</feature>
<feature type="transmembrane region" description="Helical" evidence="1">
    <location>
        <begin position="410"/>
        <end position="430"/>
    </location>
</feature>
<dbReference type="InterPro" id="IPR001036">
    <property type="entry name" value="Acrflvin-R"/>
</dbReference>
<feature type="transmembrane region" description="Helical" evidence="1">
    <location>
        <begin position="358"/>
        <end position="377"/>
    </location>
</feature>
<proteinExistence type="predicted"/>
<feature type="transmembrane region" description="Helical" evidence="1">
    <location>
        <begin position="460"/>
        <end position="481"/>
    </location>
</feature>
<dbReference type="Gene3D" id="1.20.1640.10">
    <property type="entry name" value="Multidrug efflux transporter AcrB transmembrane domain"/>
    <property type="match status" value="2"/>
</dbReference>
<feature type="transmembrane region" description="Helical" evidence="1">
    <location>
        <begin position="384"/>
        <end position="404"/>
    </location>
</feature>
<feature type="transmembrane region" description="Helical" evidence="1">
    <location>
        <begin position="1014"/>
        <end position="1035"/>
    </location>
</feature>
<sequence>MADTQSLPRMGISGRLAAAFQNNPLTPILAIAGLLLGLIAVLITPREEEPQIDVTMANVFVPFPGAPAEDVENLVSYPLEQVLSEIEGVKHVYSISRPGMAVITVEYTVGVPRADAILRLYNQVYSNADWAPPNLGVGQPLVRPMGIDDVPVMSLTVWTDDPARGGVEVAEVAHTLETELKRVPGTRDVYTIGAPERAVVVELDAQRLASYGIDMNDLAGALQASNVVMQAGERVEDGRQIPVTAGTYLADAQQVAELVIGLREGRPLYLSDVAEIRRGADLPVSYVWHARPEQGQVAAMHPAVTIAIAKKPGANASDITTAISRRIGELRGSLIPEGVQVDITRDYGKTANDKAIQLIHKLIFATMAVVLLVLFALGWREAVVVGTAVIITLALTLFASWAMGFTINRVSLFALIFSIGILVDDAIVVVENIHRHMARGGKSLLEAIPPAVDEVGSPTILATFTVIAALLPMAFVSGLMGPYMRPIPINASVGMLLSLAVALIVTPWLSLKLLSRHLADAGHGDGHAAHGSGIAARLHGLFERLLRPFLHRERGARRRLLLFAGIVGAVVLSAGLAVVQLVVLKMLPFDNKSEFQVVVDLPEGSTVERTSALLQELALTLAQVPEVADMQGYAGTSAPVNFNGLVRQYYLREGAHVGDLQVNLVDKSERSRKSHDIARAVRPALQQIAQRYGAALKVVEVPPGPPVMAPLVAEIYGPDATGARAIAMQVAEVFRGTEGLVDIDTTVEAEASREVLVVDRERAARLGISQAQIAQALSAGVSGVDATFLRDGASKYPVPVRLRLPAGEQARMEALLALRLRSADGRLLPLSEVVRVERTAWESAIYHKDLLPVVYVMADEAGALDSPLYGMFSVVSSLNEAADLPWPIEQRFFSAPESTAGFSLKWDGEWQITFETFRDMGIAYAAGMLLIYLLVVAQFRSYAVPLVIMAPIPLTVIGVMPGHALLGAQFTATSMIGMIALAGIIVRNSILLVDFINHEIAHGRPLDEAVIEACAVRAQPIALTALAAMAGAFFILDDPIFNGLAIALIFGILVSTVLTLVVIPLLYYSLLKFQEGRAA</sequence>
<evidence type="ECO:0000313" key="3">
    <source>
        <dbReference type="Proteomes" id="UP000199603"/>
    </source>
</evidence>
<dbReference type="GO" id="GO:0042910">
    <property type="term" value="F:xenobiotic transmembrane transporter activity"/>
    <property type="evidence" value="ECO:0007669"/>
    <property type="project" value="TreeGrafter"/>
</dbReference>
<gene>
    <name evidence="2" type="ORF">SAMN04488509_10942</name>
</gene>
<evidence type="ECO:0000313" key="2">
    <source>
        <dbReference type="EMBL" id="SDD86963.1"/>
    </source>
</evidence>
<keyword evidence="1" id="KW-1133">Transmembrane helix</keyword>